<accession>A0A0B5ESP2</accession>
<evidence type="ECO:0000313" key="1">
    <source>
        <dbReference type="EMBL" id="AJE81741.1"/>
    </source>
</evidence>
<sequence>MRFSLVDPLRVRCVHLDVCQGTQGLVADAPSGHPVSVHDERLAVLAVQEYPERELIPRD</sequence>
<protein>
    <submittedName>
        <fullName evidence="1">Uncharacterized protein</fullName>
    </submittedName>
</protein>
<dbReference type="Proteomes" id="UP000031523">
    <property type="component" value="Chromosome"/>
</dbReference>
<evidence type="ECO:0000313" key="2">
    <source>
        <dbReference type="Proteomes" id="UP000031523"/>
    </source>
</evidence>
<name>A0A0B5ESP2_STRA4</name>
<dbReference type="EMBL" id="CP010519">
    <property type="protein sequence ID" value="AJE81741.1"/>
    <property type="molecule type" value="Genomic_DNA"/>
</dbReference>
<dbReference type="AlphaFoldDB" id="A0A0B5ESP2"/>
<reference evidence="1 2" key="1">
    <citation type="submission" date="2015-01" db="EMBL/GenBank/DDBJ databases">
        <title>Enhanced salinomycin production by adjusting the supply of polyketide extender units in Streptomyce albus DSM 41398.</title>
        <authorList>
            <person name="Lu C."/>
        </authorList>
    </citation>
    <scope>NUCLEOTIDE SEQUENCE [LARGE SCALE GENOMIC DNA]</scope>
    <source>
        <strain evidence="2">ATCC 21838 / DSM 41398 / FERM P-419 / JCM 4703 / NBRC 107858</strain>
    </source>
</reference>
<proteinExistence type="predicted"/>
<organism evidence="1 2">
    <name type="scientific">Streptomyces albus (strain ATCC 21838 / DSM 41398 / FERM P-419 / JCM 4703 / NBRC 107858)</name>
    <dbReference type="NCBI Taxonomy" id="1081613"/>
    <lineage>
        <taxon>Bacteria</taxon>
        <taxon>Bacillati</taxon>
        <taxon>Actinomycetota</taxon>
        <taxon>Actinomycetes</taxon>
        <taxon>Kitasatosporales</taxon>
        <taxon>Streptomycetaceae</taxon>
        <taxon>Streptomyces</taxon>
    </lineage>
</organism>
<keyword evidence="2" id="KW-1185">Reference proteome</keyword>
<dbReference type="KEGG" id="sals:SLNWT_1365"/>
<gene>
    <name evidence="1" type="ORF">SLNWT_1365</name>
</gene>